<dbReference type="AlphaFoldDB" id="A0A9E9C8C0"/>
<proteinExistence type="predicted"/>
<reference evidence="1" key="1">
    <citation type="submission" date="2022-12" db="EMBL/GenBank/DDBJ databases">
        <title>Polyphasic identification of a Novel Hot-Spring Cyanobacterium Ocullathermofonsia sinensis gen nov. sp. nov. and Genomic Insights on its Adaptations to the Thermal Habitat.</title>
        <authorList>
            <person name="Daroch M."/>
            <person name="Tang J."/>
            <person name="Jiang Y."/>
        </authorList>
    </citation>
    <scope>NUCLEOTIDE SEQUENCE</scope>
    <source>
        <strain evidence="1">PKUAC-SCTA174</strain>
    </source>
</reference>
<name>A0A9E9C8C0_9CYAN</name>
<sequence length="62" mass="7095">MENTAEYQCAYCGEPNLTFVDLSAGEYQSYVEDCQVCCRPNILYISIDPDRLEIDINSEYEG</sequence>
<keyword evidence="2" id="KW-1185">Reference proteome</keyword>
<dbReference type="InterPro" id="IPR017143">
    <property type="entry name" value="UCP037225"/>
</dbReference>
<dbReference type="RefSeq" id="WP_268610007.1">
    <property type="nucleotide sequence ID" value="NZ_CP113797.1"/>
</dbReference>
<protein>
    <submittedName>
        <fullName evidence="1">CPXCG motif-containing cysteine-rich protein</fullName>
    </submittedName>
</protein>
<evidence type="ECO:0000313" key="2">
    <source>
        <dbReference type="Proteomes" id="UP001163152"/>
    </source>
</evidence>
<dbReference type="InterPro" id="IPR025990">
    <property type="entry name" value="zinc_ribbon_bacterial"/>
</dbReference>
<dbReference type="Pfam" id="PF14255">
    <property type="entry name" value="Zn_ribbon_21"/>
    <property type="match status" value="1"/>
</dbReference>
<dbReference type="EMBL" id="CP113797">
    <property type="protein sequence ID" value="WAL60153.1"/>
    <property type="molecule type" value="Genomic_DNA"/>
</dbReference>
<evidence type="ECO:0000313" key="1">
    <source>
        <dbReference type="EMBL" id="WAL60153.1"/>
    </source>
</evidence>
<organism evidence="1 2">
    <name type="scientific">Thermocoleostomius sinensis A174</name>
    <dbReference type="NCBI Taxonomy" id="2016057"/>
    <lineage>
        <taxon>Bacteria</taxon>
        <taxon>Bacillati</taxon>
        <taxon>Cyanobacteriota</taxon>
        <taxon>Cyanophyceae</taxon>
        <taxon>Oculatellales</taxon>
        <taxon>Oculatellaceae</taxon>
        <taxon>Thermocoleostomius</taxon>
    </lineage>
</organism>
<dbReference type="KEGG" id="tsin:OXH18_23790"/>
<dbReference type="PIRSF" id="PIRSF037225">
    <property type="entry name" value="UCP037225"/>
    <property type="match status" value="1"/>
</dbReference>
<accession>A0A9E9C8C0</accession>
<gene>
    <name evidence="1" type="ORF">OXH18_23790</name>
</gene>
<dbReference type="Proteomes" id="UP001163152">
    <property type="component" value="Chromosome"/>
</dbReference>